<name>A0ABP7T1G8_9ACTN</name>
<evidence type="ECO:0000256" key="1">
    <source>
        <dbReference type="SAM" id="Phobius"/>
    </source>
</evidence>
<feature type="transmembrane region" description="Helical" evidence="1">
    <location>
        <begin position="12"/>
        <end position="31"/>
    </location>
</feature>
<dbReference type="Proteomes" id="UP001500456">
    <property type="component" value="Unassembled WGS sequence"/>
</dbReference>
<keyword evidence="1" id="KW-0472">Membrane</keyword>
<keyword evidence="3" id="KW-1185">Reference proteome</keyword>
<sequence>MRSRRIPRWRLLTWVILAFNLGMLLWLVVALDAAGESGERCGGELCRDAVDLGSSTAAWLVIFLWLAGVVLLGVAWFLTHRTEGPHGRHRR</sequence>
<keyword evidence="1" id="KW-1133">Transmembrane helix</keyword>
<reference evidence="3" key="1">
    <citation type="journal article" date="2019" name="Int. J. Syst. Evol. Microbiol.">
        <title>The Global Catalogue of Microorganisms (GCM) 10K type strain sequencing project: providing services to taxonomists for standard genome sequencing and annotation.</title>
        <authorList>
            <consortium name="The Broad Institute Genomics Platform"/>
            <consortium name="The Broad Institute Genome Sequencing Center for Infectious Disease"/>
            <person name="Wu L."/>
            <person name="Ma J."/>
        </authorList>
    </citation>
    <scope>NUCLEOTIDE SEQUENCE [LARGE SCALE GENOMIC DNA]</scope>
    <source>
        <strain evidence="3">JCM 16924</strain>
    </source>
</reference>
<feature type="transmembrane region" description="Helical" evidence="1">
    <location>
        <begin position="57"/>
        <end position="78"/>
    </location>
</feature>
<evidence type="ECO:0000313" key="3">
    <source>
        <dbReference type="Proteomes" id="UP001500456"/>
    </source>
</evidence>
<accession>A0ABP7T1G8</accession>
<gene>
    <name evidence="2" type="ORF">GCM10022232_74420</name>
</gene>
<dbReference type="EMBL" id="BAAAZX010000028">
    <property type="protein sequence ID" value="GAA4019371.1"/>
    <property type="molecule type" value="Genomic_DNA"/>
</dbReference>
<proteinExistence type="predicted"/>
<protein>
    <submittedName>
        <fullName evidence="2">Uncharacterized protein</fullName>
    </submittedName>
</protein>
<organism evidence="2 3">
    <name type="scientific">Streptomyces plumbiresistens</name>
    <dbReference type="NCBI Taxonomy" id="511811"/>
    <lineage>
        <taxon>Bacteria</taxon>
        <taxon>Bacillati</taxon>
        <taxon>Actinomycetota</taxon>
        <taxon>Actinomycetes</taxon>
        <taxon>Kitasatosporales</taxon>
        <taxon>Streptomycetaceae</taxon>
        <taxon>Streptomyces</taxon>
    </lineage>
</organism>
<comment type="caution">
    <text evidence="2">The sequence shown here is derived from an EMBL/GenBank/DDBJ whole genome shotgun (WGS) entry which is preliminary data.</text>
</comment>
<dbReference type="RefSeq" id="WP_266439216.1">
    <property type="nucleotide sequence ID" value="NZ_BAAAZX010000028.1"/>
</dbReference>
<evidence type="ECO:0000313" key="2">
    <source>
        <dbReference type="EMBL" id="GAA4019371.1"/>
    </source>
</evidence>
<keyword evidence="1" id="KW-0812">Transmembrane</keyword>